<keyword evidence="7 8" id="KW-0472">Membrane</keyword>
<name>X1J2K4_9ZZZZ</name>
<evidence type="ECO:0000256" key="8">
    <source>
        <dbReference type="SAM" id="Phobius"/>
    </source>
</evidence>
<evidence type="ECO:0000256" key="1">
    <source>
        <dbReference type="ARBA" id="ARBA00004141"/>
    </source>
</evidence>
<dbReference type="InterPro" id="IPR039528">
    <property type="entry name" value="DPM1-like"/>
</dbReference>
<dbReference type="AlphaFoldDB" id="X1J2K4"/>
<feature type="domain" description="Glycosyltransferase 2-like" evidence="9">
    <location>
        <begin position="1"/>
        <end position="100"/>
    </location>
</feature>
<proteinExistence type="inferred from homology"/>
<dbReference type="GO" id="GO:0004582">
    <property type="term" value="F:dolichyl-phosphate beta-D-mannosyltransferase activity"/>
    <property type="evidence" value="ECO:0007669"/>
    <property type="project" value="InterPro"/>
</dbReference>
<evidence type="ECO:0000256" key="4">
    <source>
        <dbReference type="ARBA" id="ARBA00022679"/>
    </source>
</evidence>
<evidence type="ECO:0000259" key="10">
    <source>
        <dbReference type="Pfam" id="PF04138"/>
    </source>
</evidence>
<dbReference type="GO" id="GO:0035269">
    <property type="term" value="P:protein O-linked glycosylation via mannose"/>
    <property type="evidence" value="ECO:0007669"/>
    <property type="project" value="TreeGrafter"/>
</dbReference>
<feature type="domain" description="GtrA/DPMS transmembrane" evidence="10">
    <location>
        <begin position="169"/>
        <end position="222"/>
    </location>
</feature>
<dbReference type="Gene3D" id="3.90.550.10">
    <property type="entry name" value="Spore Coat Polysaccharide Biosynthesis Protein SpsA, Chain A"/>
    <property type="match status" value="1"/>
</dbReference>
<dbReference type="EMBL" id="BARU01041446">
    <property type="protein sequence ID" value="GAH88217.1"/>
    <property type="molecule type" value="Genomic_DNA"/>
</dbReference>
<feature type="non-terminal residue" evidence="11">
    <location>
        <position position="222"/>
    </location>
</feature>
<dbReference type="GO" id="GO:0006506">
    <property type="term" value="P:GPI anchor biosynthetic process"/>
    <property type="evidence" value="ECO:0007669"/>
    <property type="project" value="TreeGrafter"/>
</dbReference>
<evidence type="ECO:0000259" key="9">
    <source>
        <dbReference type="Pfam" id="PF00535"/>
    </source>
</evidence>
<dbReference type="InterPro" id="IPR001173">
    <property type="entry name" value="Glyco_trans_2-like"/>
</dbReference>
<dbReference type="GO" id="GO:0016020">
    <property type="term" value="C:membrane"/>
    <property type="evidence" value="ECO:0007669"/>
    <property type="project" value="UniProtKB-SubCell"/>
</dbReference>
<dbReference type="PANTHER" id="PTHR43398">
    <property type="entry name" value="DOLICHOL-PHOSPHATE MANNOSYLTRANSFERASE SUBUNIT 1"/>
    <property type="match status" value="1"/>
</dbReference>
<dbReference type="InterPro" id="IPR007267">
    <property type="entry name" value="GtrA_DPMS_TM"/>
</dbReference>
<feature type="non-terminal residue" evidence="11">
    <location>
        <position position="1"/>
    </location>
</feature>
<evidence type="ECO:0000256" key="6">
    <source>
        <dbReference type="ARBA" id="ARBA00022989"/>
    </source>
</evidence>
<comment type="caution">
    <text evidence="11">The sequence shown here is derived from an EMBL/GenBank/DDBJ whole genome shotgun (WGS) entry which is preliminary data.</text>
</comment>
<evidence type="ECO:0000256" key="3">
    <source>
        <dbReference type="ARBA" id="ARBA00022676"/>
    </source>
</evidence>
<evidence type="ECO:0000313" key="11">
    <source>
        <dbReference type="EMBL" id="GAH88217.1"/>
    </source>
</evidence>
<reference evidence="11" key="1">
    <citation type="journal article" date="2014" name="Front. Microbiol.">
        <title>High frequency of phylogenetically diverse reductive dehalogenase-homologous genes in deep subseafloor sedimentary metagenomes.</title>
        <authorList>
            <person name="Kawai M."/>
            <person name="Futagami T."/>
            <person name="Toyoda A."/>
            <person name="Takaki Y."/>
            <person name="Nishi S."/>
            <person name="Hori S."/>
            <person name="Arai W."/>
            <person name="Tsubouchi T."/>
            <person name="Morono Y."/>
            <person name="Uchiyama I."/>
            <person name="Ito T."/>
            <person name="Fujiyama A."/>
            <person name="Inagaki F."/>
            <person name="Takami H."/>
        </authorList>
    </citation>
    <scope>NUCLEOTIDE SEQUENCE</scope>
    <source>
        <strain evidence="11">Expedition CK06-06</strain>
    </source>
</reference>
<comment type="subcellular location">
    <subcellularLocation>
        <location evidence="1">Membrane</location>
        <topology evidence="1">Multi-pass membrane protein</topology>
    </subcellularLocation>
</comment>
<gene>
    <name evidence="11" type="ORF">S03H2_63901</name>
</gene>
<dbReference type="SUPFAM" id="SSF53448">
    <property type="entry name" value="Nucleotide-diphospho-sugar transferases"/>
    <property type="match status" value="1"/>
</dbReference>
<feature type="transmembrane region" description="Helical" evidence="8">
    <location>
        <begin position="167"/>
        <end position="188"/>
    </location>
</feature>
<comment type="similarity">
    <text evidence="2">Belongs to the glycosyltransferase 2 family.</text>
</comment>
<dbReference type="Pfam" id="PF00535">
    <property type="entry name" value="Glycos_transf_2"/>
    <property type="match status" value="1"/>
</dbReference>
<dbReference type="InterPro" id="IPR029044">
    <property type="entry name" value="Nucleotide-diphossugar_trans"/>
</dbReference>
<dbReference type="GO" id="GO:0000271">
    <property type="term" value="P:polysaccharide biosynthetic process"/>
    <property type="evidence" value="ECO:0007669"/>
    <property type="project" value="InterPro"/>
</dbReference>
<dbReference type="GO" id="GO:0006488">
    <property type="term" value="P:dolichol-linked oligosaccharide biosynthetic process"/>
    <property type="evidence" value="ECO:0007669"/>
    <property type="project" value="TreeGrafter"/>
</dbReference>
<accession>X1J2K4</accession>
<sequence>GLASAVVDGLKQTTGQIVGVMDADLQHPPEVIPDLLREIKGGVDIAIASRYIEEGGCQGWGLTRRIMSKAAIVLAHLLLPSTRQIKDPMSGFFMFKRPVVAHAHLKPTGFKILLEILMEGEFHNTAEVPFTFRIRSGGQSKLNARQQVDYLKHVSSLMKRKGELGRFLKFCLVGLSGVLVNMGLLWLLTEFAGLFYLLSAAVSIETSIISNFILNDYFTFRD</sequence>
<evidence type="ECO:0000256" key="5">
    <source>
        <dbReference type="ARBA" id="ARBA00022692"/>
    </source>
</evidence>
<dbReference type="Pfam" id="PF04138">
    <property type="entry name" value="GtrA_DPMS_TM"/>
    <property type="match status" value="1"/>
</dbReference>
<keyword evidence="3" id="KW-0328">Glycosyltransferase</keyword>
<protein>
    <recommendedName>
        <fullName evidence="12">Glycosyltransferase 2-like domain-containing protein</fullName>
    </recommendedName>
</protein>
<organism evidence="11">
    <name type="scientific">marine sediment metagenome</name>
    <dbReference type="NCBI Taxonomy" id="412755"/>
    <lineage>
        <taxon>unclassified sequences</taxon>
        <taxon>metagenomes</taxon>
        <taxon>ecological metagenomes</taxon>
    </lineage>
</organism>
<keyword evidence="5 8" id="KW-0812">Transmembrane</keyword>
<feature type="transmembrane region" description="Helical" evidence="8">
    <location>
        <begin position="194"/>
        <end position="214"/>
    </location>
</feature>
<keyword evidence="6 8" id="KW-1133">Transmembrane helix</keyword>
<dbReference type="PANTHER" id="PTHR43398:SF1">
    <property type="entry name" value="DOLICHOL-PHOSPHATE MANNOSYLTRANSFERASE SUBUNIT 1"/>
    <property type="match status" value="1"/>
</dbReference>
<evidence type="ECO:0000256" key="2">
    <source>
        <dbReference type="ARBA" id="ARBA00006739"/>
    </source>
</evidence>
<evidence type="ECO:0000256" key="7">
    <source>
        <dbReference type="ARBA" id="ARBA00023136"/>
    </source>
</evidence>
<evidence type="ECO:0008006" key="12">
    <source>
        <dbReference type="Google" id="ProtNLM"/>
    </source>
</evidence>
<keyword evidence="4" id="KW-0808">Transferase</keyword>